<dbReference type="InterPro" id="IPR003594">
    <property type="entry name" value="HATPase_dom"/>
</dbReference>
<dbReference type="InterPro" id="IPR050736">
    <property type="entry name" value="Sensor_HK_Regulatory"/>
</dbReference>
<evidence type="ECO:0000256" key="4">
    <source>
        <dbReference type="ARBA" id="ARBA00022679"/>
    </source>
</evidence>
<protein>
    <recommendedName>
        <fullName evidence="2">histidine kinase</fullName>
        <ecNumber evidence="2">2.7.13.3</ecNumber>
    </recommendedName>
</protein>
<comment type="caution">
    <text evidence="9">The sequence shown here is derived from an EMBL/GenBank/DDBJ whole genome shotgun (WGS) entry which is preliminary data.</text>
</comment>
<dbReference type="InterPro" id="IPR005467">
    <property type="entry name" value="His_kinase_dom"/>
</dbReference>
<dbReference type="InterPro" id="IPR036097">
    <property type="entry name" value="HisK_dim/P_sf"/>
</dbReference>
<evidence type="ECO:0000256" key="6">
    <source>
        <dbReference type="ARBA" id="ARBA00023012"/>
    </source>
</evidence>
<dbReference type="InterPro" id="IPR004358">
    <property type="entry name" value="Sig_transdc_His_kin-like_C"/>
</dbReference>
<dbReference type="SMART" id="SM00388">
    <property type="entry name" value="HisKA"/>
    <property type="match status" value="1"/>
</dbReference>
<dbReference type="AlphaFoldDB" id="A0A9D0ZJG3"/>
<feature type="domain" description="Histidine kinase" evidence="8">
    <location>
        <begin position="238"/>
        <end position="444"/>
    </location>
</feature>
<dbReference type="EMBL" id="DVFZ01000011">
    <property type="protein sequence ID" value="HIQ81660.1"/>
    <property type="molecule type" value="Genomic_DNA"/>
</dbReference>
<dbReference type="PANTHER" id="PTHR43711">
    <property type="entry name" value="TWO-COMPONENT HISTIDINE KINASE"/>
    <property type="match status" value="1"/>
</dbReference>
<dbReference type="Pfam" id="PF00512">
    <property type="entry name" value="HisKA"/>
    <property type="match status" value="1"/>
</dbReference>
<dbReference type="SMART" id="SM00387">
    <property type="entry name" value="HATPase_c"/>
    <property type="match status" value="1"/>
</dbReference>
<dbReference type="Gene3D" id="3.30.565.10">
    <property type="entry name" value="Histidine kinase-like ATPase, C-terminal domain"/>
    <property type="match status" value="1"/>
</dbReference>
<sequence>MKRRLRHLYWTGIVITMVMATVAVAMMVKLKIDDSREALRSILHAASAWTMESTEDLQSMAESIASVSPPLRVTFLMEQGLVLADSEADALAMENHASRPEVQAALQGGIGESLRFSDTQAMLTLYAAMRISPALILRLSYPLWEIAGMLAMYGVGLLCLFLVLYILQRRTLGRFGKDLMLQMDEVRRLLEGDAGHSRAVFPELQPALDNISYLAKRLKDDLNEVSRTLTLRDDFVANASHELRSPLTSVMGFAEMLDEGMADSPEECELCVRMIRSECQRMLDVIEDILHLSRAGGKPVEEPQNVNVGNIAREIATSLSAQAAQKGIAISVEGDMVRMGVERDFWEMLYNLAGNAVRYGREDGHVWVRLSEDAIEVEDDGVGIAPEHLPHIFEQFYRVDEARGMAPGGTGLGLSIVRALAGRCGARVTVESEMGKGSVFAIRF</sequence>
<dbReference type="PROSITE" id="PS50109">
    <property type="entry name" value="HIS_KIN"/>
    <property type="match status" value="1"/>
</dbReference>
<keyword evidence="4" id="KW-0808">Transferase</keyword>
<evidence type="ECO:0000256" key="2">
    <source>
        <dbReference type="ARBA" id="ARBA00012438"/>
    </source>
</evidence>
<reference evidence="9" key="1">
    <citation type="submission" date="2020-10" db="EMBL/GenBank/DDBJ databases">
        <authorList>
            <person name="Gilroy R."/>
        </authorList>
    </citation>
    <scope>NUCLEOTIDE SEQUENCE</scope>
    <source>
        <strain evidence="9">ChiSjej6B24-2974</strain>
    </source>
</reference>
<dbReference type="Pfam" id="PF02518">
    <property type="entry name" value="HATPase_c"/>
    <property type="match status" value="1"/>
</dbReference>
<keyword evidence="6" id="KW-0902">Two-component regulatory system</keyword>
<dbReference type="CDD" id="cd00082">
    <property type="entry name" value="HisKA"/>
    <property type="match status" value="1"/>
</dbReference>
<dbReference type="GO" id="GO:0000155">
    <property type="term" value="F:phosphorelay sensor kinase activity"/>
    <property type="evidence" value="ECO:0007669"/>
    <property type="project" value="InterPro"/>
</dbReference>
<feature type="transmembrane region" description="Helical" evidence="7">
    <location>
        <begin position="146"/>
        <end position="167"/>
    </location>
</feature>
<evidence type="ECO:0000256" key="3">
    <source>
        <dbReference type="ARBA" id="ARBA00022553"/>
    </source>
</evidence>
<evidence type="ECO:0000256" key="5">
    <source>
        <dbReference type="ARBA" id="ARBA00022777"/>
    </source>
</evidence>
<reference evidence="9" key="2">
    <citation type="journal article" date="2021" name="PeerJ">
        <title>Extensive microbial diversity within the chicken gut microbiome revealed by metagenomics and culture.</title>
        <authorList>
            <person name="Gilroy R."/>
            <person name="Ravi A."/>
            <person name="Getino M."/>
            <person name="Pursley I."/>
            <person name="Horton D.L."/>
            <person name="Alikhan N.F."/>
            <person name="Baker D."/>
            <person name="Gharbi K."/>
            <person name="Hall N."/>
            <person name="Watson M."/>
            <person name="Adriaenssens E.M."/>
            <person name="Foster-Nyarko E."/>
            <person name="Jarju S."/>
            <person name="Secka A."/>
            <person name="Antonio M."/>
            <person name="Oren A."/>
            <person name="Chaudhuri R.R."/>
            <person name="La Ragione R."/>
            <person name="Hildebrand F."/>
            <person name="Pallen M.J."/>
        </authorList>
    </citation>
    <scope>NUCLEOTIDE SEQUENCE</scope>
    <source>
        <strain evidence="9">ChiSjej6B24-2974</strain>
    </source>
</reference>
<dbReference type="PRINTS" id="PR00344">
    <property type="entry name" value="BCTRLSENSOR"/>
</dbReference>
<keyword evidence="7" id="KW-0812">Transmembrane</keyword>
<dbReference type="FunFam" id="1.10.287.130:FF:000001">
    <property type="entry name" value="Two-component sensor histidine kinase"/>
    <property type="match status" value="1"/>
</dbReference>
<dbReference type="SUPFAM" id="SSF47384">
    <property type="entry name" value="Homodimeric domain of signal transducing histidine kinase"/>
    <property type="match status" value="1"/>
</dbReference>
<evidence type="ECO:0000259" key="8">
    <source>
        <dbReference type="PROSITE" id="PS50109"/>
    </source>
</evidence>
<evidence type="ECO:0000313" key="10">
    <source>
        <dbReference type="Proteomes" id="UP000824260"/>
    </source>
</evidence>
<feature type="non-terminal residue" evidence="9">
    <location>
        <position position="444"/>
    </location>
</feature>
<accession>A0A9D0ZJG3</accession>
<dbReference type="InterPro" id="IPR003661">
    <property type="entry name" value="HisK_dim/P_dom"/>
</dbReference>
<dbReference type="EC" id="2.7.13.3" evidence="2"/>
<keyword evidence="7" id="KW-0472">Membrane</keyword>
<dbReference type="InterPro" id="IPR036890">
    <property type="entry name" value="HATPase_C_sf"/>
</dbReference>
<keyword evidence="5" id="KW-0418">Kinase</keyword>
<evidence type="ECO:0000313" key="9">
    <source>
        <dbReference type="EMBL" id="HIQ81660.1"/>
    </source>
</evidence>
<keyword evidence="7" id="KW-1133">Transmembrane helix</keyword>
<comment type="catalytic activity">
    <reaction evidence="1">
        <text>ATP + protein L-histidine = ADP + protein N-phospho-L-histidine.</text>
        <dbReference type="EC" id="2.7.13.3"/>
    </reaction>
</comment>
<evidence type="ECO:0000256" key="7">
    <source>
        <dbReference type="SAM" id="Phobius"/>
    </source>
</evidence>
<gene>
    <name evidence="9" type="ORF">IAA52_01005</name>
</gene>
<keyword evidence="3" id="KW-0597">Phosphoprotein</keyword>
<dbReference type="Gene3D" id="1.10.287.130">
    <property type="match status" value="1"/>
</dbReference>
<dbReference type="SUPFAM" id="SSF55874">
    <property type="entry name" value="ATPase domain of HSP90 chaperone/DNA topoisomerase II/histidine kinase"/>
    <property type="match status" value="1"/>
</dbReference>
<evidence type="ECO:0000256" key="1">
    <source>
        <dbReference type="ARBA" id="ARBA00000085"/>
    </source>
</evidence>
<dbReference type="PANTHER" id="PTHR43711:SF26">
    <property type="entry name" value="SENSOR HISTIDINE KINASE RCSC"/>
    <property type="match status" value="1"/>
</dbReference>
<feature type="transmembrane region" description="Helical" evidence="7">
    <location>
        <begin position="7"/>
        <end position="28"/>
    </location>
</feature>
<proteinExistence type="predicted"/>
<dbReference type="Proteomes" id="UP000824260">
    <property type="component" value="Unassembled WGS sequence"/>
</dbReference>
<name>A0A9D0ZJG3_9FIRM</name>
<dbReference type="CDD" id="cd00075">
    <property type="entry name" value="HATPase"/>
    <property type="match status" value="1"/>
</dbReference>
<organism evidence="9 10">
    <name type="scientific">Candidatus Pullichristensenella stercorigallinarum</name>
    <dbReference type="NCBI Taxonomy" id="2840909"/>
    <lineage>
        <taxon>Bacteria</taxon>
        <taxon>Bacillati</taxon>
        <taxon>Bacillota</taxon>
        <taxon>Clostridia</taxon>
        <taxon>Candidatus Pullichristensenella</taxon>
    </lineage>
</organism>